<dbReference type="InterPro" id="IPR051464">
    <property type="entry name" value="Peptidase_M42_aminopept"/>
</dbReference>
<dbReference type="KEGG" id="knv:Pan216_47410"/>
<feature type="binding site" evidence="8">
    <location>
        <position position="65"/>
    </location>
    <ligand>
        <name>Zn(2+)</name>
        <dbReference type="ChEBI" id="CHEBI:29105"/>
        <label>1</label>
    </ligand>
</feature>
<gene>
    <name evidence="9" type="primary">ysdC</name>
    <name evidence="9" type="ORF">Pan216_47410</name>
</gene>
<sequence length="352" mass="37915">MIDEARTFFTELMETPSPSGYEQPVQKVIRKWSTTHGAEHRTDVHGNVIATINPEGRPRVLLDGHCDQIGLIVQYIDENGFLRILPVGGWDTQILLGQRVTVWADSGPIVGVIARKAPHLLKTEERKKVPEVTDLWVDVGAKSQEEIAEVVSIGDPVTVALGFHSMRNGLLCGPKMDDTTGLFSVFDVLRRLSGKKFEAGLYAVSAVQEEIGLRGAKTAAHGIDPDVGIAVDVTHATDCPTIDKNISGDVKLGGGPVIFRGPNINPVVFRMLVDLAEANGVPYQLSGANRGTSNDANALQMTRSGVATGCLGIPNRYMHSPVEMVAEADLDATAELMALFVENLTADVDFTP</sequence>
<evidence type="ECO:0000256" key="2">
    <source>
        <dbReference type="ARBA" id="ARBA00022438"/>
    </source>
</evidence>
<evidence type="ECO:0000256" key="5">
    <source>
        <dbReference type="ARBA" id="ARBA00022801"/>
    </source>
</evidence>
<dbReference type="EC" id="3.4.11.-" evidence="9"/>
<keyword evidence="2 9" id="KW-0031">Aminopeptidase</keyword>
<dbReference type="GO" id="GO:0046872">
    <property type="term" value="F:metal ion binding"/>
    <property type="evidence" value="ECO:0007669"/>
    <property type="project" value="UniProtKB-UniRule"/>
</dbReference>
<reference evidence="9 10" key="1">
    <citation type="submission" date="2019-02" db="EMBL/GenBank/DDBJ databases">
        <title>Deep-cultivation of Planctomycetes and their phenomic and genomic characterization uncovers novel biology.</title>
        <authorList>
            <person name="Wiegand S."/>
            <person name="Jogler M."/>
            <person name="Boedeker C."/>
            <person name="Pinto D."/>
            <person name="Vollmers J."/>
            <person name="Rivas-Marin E."/>
            <person name="Kohn T."/>
            <person name="Peeters S.H."/>
            <person name="Heuer A."/>
            <person name="Rast P."/>
            <person name="Oberbeckmann S."/>
            <person name="Bunk B."/>
            <person name="Jeske O."/>
            <person name="Meyerdierks A."/>
            <person name="Storesund J.E."/>
            <person name="Kallscheuer N."/>
            <person name="Luecker S."/>
            <person name="Lage O.M."/>
            <person name="Pohl T."/>
            <person name="Merkel B.J."/>
            <person name="Hornburger P."/>
            <person name="Mueller R.-W."/>
            <person name="Bruemmer F."/>
            <person name="Labrenz M."/>
            <person name="Spormann A.M."/>
            <person name="Op den Camp H."/>
            <person name="Overmann J."/>
            <person name="Amann R."/>
            <person name="Jetten M.S.M."/>
            <person name="Mascher T."/>
            <person name="Medema M.H."/>
            <person name="Devos D.P."/>
            <person name="Kaster A.-K."/>
            <person name="Ovreas L."/>
            <person name="Rohde M."/>
            <person name="Galperin M.Y."/>
            <person name="Jogler C."/>
        </authorList>
    </citation>
    <scope>NUCLEOTIDE SEQUENCE [LARGE SCALE GENOMIC DNA]</scope>
    <source>
        <strain evidence="9 10">Pan216</strain>
    </source>
</reference>
<dbReference type="Pfam" id="PF05343">
    <property type="entry name" value="Peptidase_M42"/>
    <property type="match status" value="1"/>
</dbReference>
<comment type="similarity">
    <text evidence="1 6">Belongs to the peptidase M42 family.</text>
</comment>
<dbReference type="SUPFAM" id="SSF53187">
    <property type="entry name" value="Zn-dependent exopeptidases"/>
    <property type="match status" value="1"/>
</dbReference>
<dbReference type="Gene3D" id="3.40.630.10">
    <property type="entry name" value="Zn peptidases"/>
    <property type="match status" value="1"/>
</dbReference>
<feature type="binding site" evidence="8">
    <location>
        <position position="177"/>
    </location>
    <ligand>
        <name>Zn(2+)</name>
        <dbReference type="ChEBI" id="CHEBI:29105"/>
        <label>1</label>
    </ligand>
</feature>
<comment type="cofactor">
    <cofactor evidence="8">
        <name>a divalent metal cation</name>
        <dbReference type="ChEBI" id="CHEBI:60240"/>
    </cofactor>
    <text evidence="8">Binds 2 divalent metal cations per subunit.</text>
</comment>
<keyword evidence="5 9" id="KW-0378">Hydrolase</keyword>
<dbReference type="PIRSF" id="PIRSF001123">
    <property type="entry name" value="PepA_GA"/>
    <property type="match status" value="1"/>
</dbReference>
<dbReference type="OrthoDB" id="9772053at2"/>
<feature type="active site" description="Proton acceptor" evidence="7">
    <location>
        <position position="209"/>
    </location>
</feature>
<keyword evidence="3" id="KW-0645">Protease</keyword>
<dbReference type="CDD" id="cd05656">
    <property type="entry name" value="M42_Frv"/>
    <property type="match status" value="1"/>
</dbReference>
<organism evidence="9 10">
    <name type="scientific">Kolteria novifilia</name>
    <dbReference type="NCBI Taxonomy" id="2527975"/>
    <lineage>
        <taxon>Bacteria</taxon>
        <taxon>Pseudomonadati</taxon>
        <taxon>Planctomycetota</taxon>
        <taxon>Planctomycetia</taxon>
        <taxon>Kolteriales</taxon>
        <taxon>Kolteriaceae</taxon>
        <taxon>Kolteria</taxon>
    </lineage>
</organism>
<dbReference type="PANTHER" id="PTHR32481">
    <property type="entry name" value="AMINOPEPTIDASE"/>
    <property type="match status" value="1"/>
</dbReference>
<dbReference type="InterPro" id="IPR023367">
    <property type="entry name" value="Peptidase_M42_dom2"/>
</dbReference>
<keyword evidence="10" id="KW-1185">Reference proteome</keyword>
<dbReference type="GO" id="GO:0004177">
    <property type="term" value="F:aminopeptidase activity"/>
    <property type="evidence" value="ECO:0007669"/>
    <property type="project" value="UniProtKB-UniRule"/>
</dbReference>
<feature type="binding site" evidence="8">
    <location>
        <position position="232"/>
    </location>
    <ligand>
        <name>Zn(2+)</name>
        <dbReference type="ChEBI" id="CHEBI:29105"/>
        <label>1</label>
    </ligand>
</feature>
<evidence type="ECO:0000313" key="10">
    <source>
        <dbReference type="Proteomes" id="UP000317093"/>
    </source>
</evidence>
<evidence type="ECO:0000313" key="9">
    <source>
        <dbReference type="EMBL" id="QDU63860.1"/>
    </source>
</evidence>
<evidence type="ECO:0000256" key="7">
    <source>
        <dbReference type="PIRSR" id="PIRSR001123-1"/>
    </source>
</evidence>
<dbReference type="EMBL" id="CP036279">
    <property type="protein sequence ID" value="QDU63860.1"/>
    <property type="molecule type" value="Genomic_DNA"/>
</dbReference>
<protein>
    <submittedName>
        <fullName evidence="9">Aminopeptidase YsdC</fullName>
        <ecNumber evidence="9">3.4.11.-</ecNumber>
    </submittedName>
</protein>
<dbReference type="PANTHER" id="PTHR32481:SF20">
    <property type="entry name" value="AMINOPEPTIDASE YSDC"/>
    <property type="match status" value="1"/>
</dbReference>
<evidence type="ECO:0000256" key="8">
    <source>
        <dbReference type="PIRSR" id="PIRSR001123-2"/>
    </source>
</evidence>
<dbReference type="Gene3D" id="2.40.30.40">
    <property type="entry name" value="Peptidase M42, domain 2"/>
    <property type="match status" value="1"/>
</dbReference>
<accession>A0A518BA44</accession>
<keyword evidence="4 8" id="KW-0479">Metal-binding</keyword>
<dbReference type="SUPFAM" id="SSF101821">
    <property type="entry name" value="Aminopeptidase/glucanase lid domain"/>
    <property type="match status" value="1"/>
</dbReference>
<proteinExistence type="inferred from homology"/>
<dbReference type="AlphaFoldDB" id="A0A518BA44"/>
<feature type="binding site" evidence="8">
    <location>
        <position position="210"/>
    </location>
    <ligand>
        <name>Zn(2+)</name>
        <dbReference type="ChEBI" id="CHEBI:29105"/>
        <label>2</label>
    </ligand>
</feature>
<name>A0A518BA44_9BACT</name>
<dbReference type="InterPro" id="IPR008007">
    <property type="entry name" value="Peptidase_M42"/>
</dbReference>
<feature type="binding site" evidence="8">
    <location>
        <position position="177"/>
    </location>
    <ligand>
        <name>Zn(2+)</name>
        <dbReference type="ChEBI" id="CHEBI:29105"/>
        <label>2</label>
    </ligand>
</feature>
<dbReference type="Proteomes" id="UP000317093">
    <property type="component" value="Chromosome"/>
</dbReference>
<evidence type="ECO:0000256" key="4">
    <source>
        <dbReference type="ARBA" id="ARBA00022723"/>
    </source>
</evidence>
<evidence type="ECO:0000256" key="1">
    <source>
        <dbReference type="ARBA" id="ARBA00006272"/>
    </source>
</evidence>
<dbReference type="RefSeq" id="WP_145261641.1">
    <property type="nucleotide sequence ID" value="NZ_CP036279.1"/>
</dbReference>
<feature type="binding site" evidence="8">
    <location>
        <position position="319"/>
    </location>
    <ligand>
        <name>Zn(2+)</name>
        <dbReference type="ChEBI" id="CHEBI:29105"/>
        <label>2</label>
    </ligand>
</feature>
<evidence type="ECO:0000256" key="6">
    <source>
        <dbReference type="PIRNR" id="PIRNR001123"/>
    </source>
</evidence>
<evidence type="ECO:0000256" key="3">
    <source>
        <dbReference type="ARBA" id="ARBA00022670"/>
    </source>
</evidence>
<dbReference type="GO" id="GO:0006508">
    <property type="term" value="P:proteolysis"/>
    <property type="evidence" value="ECO:0007669"/>
    <property type="project" value="UniProtKB-KW"/>
</dbReference>